<evidence type="ECO:0000256" key="8">
    <source>
        <dbReference type="ARBA" id="ARBA00035676"/>
    </source>
</evidence>
<dbReference type="PANTHER" id="PTHR42743:SF2">
    <property type="entry name" value="AMINODEOXYCHORISMATE LYASE"/>
    <property type="match status" value="1"/>
</dbReference>
<evidence type="ECO:0000256" key="5">
    <source>
        <dbReference type="ARBA" id="ARBA00022909"/>
    </source>
</evidence>
<dbReference type="RefSeq" id="WP_027914362.1">
    <property type="nucleotide sequence ID" value="NZ_BQHM01000011.1"/>
</dbReference>
<dbReference type="InterPro" id="IPR001544">
    <property type="entry name" value="Aminotrans_IV"/>
</dbReference>
<dbReference type="AlphaFoldDB" id="A0A2L1WBQ2"/>
<evidence type="ECO:0000256" key="9">
    <source>
        <dbReference type="ARBA" id="ARBA00049529"/>
    </source>
</evidence>
<proteinExistence type="inferred from homology"/>
<dbReference type="GO" id="GO:0008696">
    <property type="term" value="F:4-amino-4-deoxychorismate lyase activity"/>
    <property type="evidence" value="ECO:0007669"/>
    <property type="project" value="UniProtKB-UniRule"/>
</dbReference>
<evidence type="ECO:0000256" key="1">
    <source>
        <dbReference type="ARBA" id="ARBA00001933"/>
    </source>
</evidence>
<evidence type="ECO:0000313" key="13">
    <source>
        <dbReference type="EMBL" id="QPH50466.1"/>
    </source>
</evidence>
<dbReference type="SUPFAM" id="SSF56752">
    <property type="entry name" value="D-aminoacid aminotransferase-like PLP-dependent enzymes"/>
    <property type="match status" value="1"/>
</dbReference>
<dbReference type="InterPro" id="IPR050571">
    <property type="entry name" value="Class-IV_PLP-Dep_Aminotrnsfr"/>
</dbReference>
<dbReference type="PANTHER" id="PTHR42743">
    <property type="entry name" value="AMINO-ACID AMINOTRANSFERASE"/>
    <property type="match status" value="1"/>
</dbReference>
<evidence type="ECO:0000256" key="4">
    <source>
        <dbReference type="ARBA" id="ARBA00022898"/>
    </source>
</evidence>
<dbReference type="EC" id="4.1.3.38" evidence="8 12"/>
<keyword evidence="6 13" id="KW-0456">Lyase</keyword>
<evidence type="ECO:0000256" key="7">
    <source>
        <dbReference type="ARBA" id="ARBA00035633"/>
    </source>
</evidence>
<dbReference type="GeneID" id="93441378"/>
<dbReference type="InterPro" id="IPR036038">
    <property type="entry name" value="Aminotransferase-like"/>
</dbReference>
<dbReference type="FunFam" id="3.20.10.10:FF:000002">
    <property type="entry name" value="D-alanine aminotransferase"/>
    <property type="match status" value="1"/>
</dbReference>
<evidence type="ECO:0000313" key="14">
    <source>
        <dbReference type="Proteomes" id="UP000594430"/>
    </source>
</evidence>
<comment type="function">
    <text evidence="10">Involved in the biosynthesis of p-aminobenzoate (PABA), a precursor of tetrahydrofolate. Converts 4-amino-4-deoxychorismate into 4-aminobenzoate (PABA) and pyruvate.</text>
</comment>
<evidence type="ECO:0000256" key="10">
    <source>
        <dbReference type="ARBA" id="ARBA00054027"/>
    </source>
</evidence>
<dbReference type="Gene3D" id="3.20.10.10">
    <property type="entry name" value="D-amino Acid Aminotransferase, subunit A, domain 2"/>
    <property type="match status" value="1"/>
</dbReference>
<name>A0A2L1WBQ2_9PSED</name>
<dbReference type="CDD" id="cd01559">
    <property type="entry name" value="ADCL_like"/>
    <property type="match status" value="1"/>
</dbReference>
<dbReference type="EMBL" id="CP064946">
    <property type="protein sequence ID" value="QPH50466.1"/>
    <property type="molecule type" value="Genomic_DNA"/>
</dbReference>
<dbReference type="InterPro" id="IPR017824">
    <property type="entry name" value="Aminodeoxychorismate_lyase_IV"/>
</dbReference>
<dbReference type="Pfam" id="PF01063">
    <property type="entry name" value="Aminotran_4"/>
    <property type="match status" value="1"/>
</dbReference>
<dbReference type="GO" id="GO:0046656">
    <property type="term" value="P:folic acid biosynthetic process"/>
    <property type="evidence" value="ECO:0007669"/>
    <property type="project" value="UniProtKB-KW"/>
</dbReference>
<dbReference type="InterPro" id="IPR043131">
    <property type="entry name" value="BCAT-like_N"/>
</dbReference>
<dbReference type="GO" id="GO:0005829">
    <property type="term" value="C:cytosol"/>
    <property type="evidence" value="ECO:0007669"/>
    <property type="project" value="TreeGrafter"/>
</dbReference>
<comment type="catalytic activity">
    <reaction evidence="9">
        <text>4-amino-4-deoxychorismate = 4-aminobenzoate + pyruvate + H(+)</text>
        <dbReference type="Rhea" id="RHEA:16201"/>
        <dbReference type="ChEBI" id="CHEBI:15361"/>
        <dbReference type="ChEBI" id="CHEBI:15378"/>
        <dbReference type="ChEBI" id="CHEBI:17836"/>
        <dbReference type="ChEBI" id="CHEBI:58406"/>
        <dbReference type="EC" id="4.1.3.38"/>
    </reaction>
</comment>
<evidence type="ECO:0000256" key="11">
    <source>
        <dbReference type="ARBA" id="ARBA00069174"/>
    </source>
</evidence>
<sequence length="271" mass="29442">MQSWVDGTPAAAINLHNRGLAYGDGLFETFAVRKGQPSLLDEHMARLALGCQRLSIATDVALVADEVRRYAAQLGEGVAKLILTRGDSQRGYAPASGVVARRILQASPLPIYPAEHAELGVRLFMCQTRLGEQPLLAGLKHLNRLEQVLARSEWQGGEYAEGLMRDGQGRLIEGVYSNLFLVKQGTLLTAKLDRCGVAGVMRAALLARAKLMNIPVQVRDLAFDELGQADEAFVCNSVYGIWPVRTAGALNWLPGPLTRTLQAVARTLLET</sequence>
<keyword evidence="4" id="KW-0663">Pyridoxal phosphate</keyword>
<protein>
    <recommendedName>
        <fullName evidence="11 12">Aminodeoxychorismate lyase</fullName>
        <ecNumber evidence="8 12">4.1.3.38</ecNumber>
    </recommendedName>
</protein>
<comment type="cofactor">
    <cofactor evidence="1">
        <name>pyridoxal 5'-phosphate</name>
        <dbReference type="ChEBI" id="CHEBI:597326"/>
    </cofactor>
</comment>
<dbReference type="Proteomes" id="UP000594430">
    <property type="component" value="Chromosome"/>
</dbReference>
<evidence type="ECO:0000256" key="3">
    <source>
        <dbReference type="ARBA" id="ARBA00011738"/>
    </source>
</evidence>
<comment type="pathway">
    <text evidence="7">Cofactor biosynthesis; tetrahydrofolate biosynthesis; 4-aminobenzoate from chorismate: step 2/2.</text>
</comment>
<dbReference type="GO" id="GO:0030170">
    <property type="term" value="F:pyridoxal phosphate binding"/>
    <property type="evidence" value="ECO:0007669"/>
    <property type="project" value="InterPro"/>
</dbReference>
<evidence type="ECO:0000256" key="12">
    <source>
        <dbReference type="NCBIfam" id="TIGR03461"/>
    </source>
</evidence>
<comment type="subunit">
    <text evidence="3">Homodimer.</text>
</comment>
<evidence type="ECO:0000256" key="6">
    <source>
        <dbReference type="ARBA" id="ARBA00023239"/>
    </source>
</evidence>
<reference evidence="13 14" key="1">
    <citation type="submission" date="2020-11" db="EMBL/GenBank/DDBJ databases">
        <title>Pseudomonas fulva producing VIM-24.</title>
        <authorList>
            <person name="Liu S."/>
        </authorList>
    </citation>
    <scope>NUCLEOTIDE SEQUENCE [LARGE SCALE GENOMIC DNA]</scope>
    <source>
        <strain evidence="13 14">ZDHY414</strain>
    </source>
</reference>
<dbReference type="GO" id="GO:0008153">
    <property type="term" value="P:4-aminobenzoate biosynthetic process"/>
    <property type="evidence" value="ECO:0007669"/>
    <property type="project" value="UniProtKB-UniRule"/>
</dbReference>
<dbReference type="NCBIfam" id="NF004761">
    <property type="entry name" value="PRK06092.1"/>
    <property type="match status" value="1"/>
</dbReference>
<organism evidence="13 14">
    <name type="scientific">Pseudomonas fulva</name>
    <dbReference type="NCBI Taxonomy" id="47880"/>
    <lineage>
        <taxon>Bacteria</taxon>
        <taxon>Pseudomonadati</taxon>
        <taxon>Pseudomonadota</taxon>
        <taxon>Gammaproteobacteria</taxon>
        <taxon>Pseudomonadales</taxon>
        <taxon>Pseudomonadaceae</taxon>
        <taxon>Pseudomonas</taxon>
    </lineage>
</organism>
<keyword evidence="5" id="KW-0289">Folate biosynthesis</keyword>
<accession>A0A2L1WBQ2</accession>
<comment type="similarity">
    <text evidence="2">Belongs to the class-IV pyridoxal-phosphate-dependent aminotransferase family.</text>
</comment>
<dbReference type="NCBIfam" id="TIGR03461">
    <property type="entry name" value="pabC_Proteo"/>
    <property type="match status" value="1"/>
</dbReference>
<dbReference type="Gene3D" id="3.30.470.10">
    <property type="match status" value="1"/>
</dbReference>
<gene>
    <name evidence="13" type="primary">pabC</name>
    <name evidence="13" type="ORF">IZU98_07080</name>
</gene>
<dbReference type="InterPro" id="IPR043132">
    <property type="entry name" value="BCAT-like_C"/>
</dbReference>
<evidence type="ECO:0000256" key="2">
    <source>
        <dbReference type="ARBA" id="ARBA00009320"/>
    </source>
</evidence>